<dbReference type="Gene3D" id="3.40.50.980">
    <property type="match status" value="2"/>
</dbReference>
<dbReference type="SUPFAM" id="SSF56801">
    <property type="entry name" value="Acetyl-CoA synthetase-like"/>
    <property type="match status" value="1"/>
</dbReference>
<proteinExistence type="inferred from homology"/>
<sequence length="291" mass="31513">MPAVELSYASGVSDEPLLGDTIGENLQRTAARFPDQDALVEVSTGRRWTYRDFLAEVDVVAAGLLEAGIVKGDRVGVWAPNRAEWTLTQYATAKIGAILVNINPAYRSHELEYVLNQAGVRMLISAKSFKGSDYAAIVDEVRSRCAALDEVVHFDDPSWQRLLDSGRAADPERVRSAQSTLSADDPINIQYTSGTTGFPKGATLSHHNILNNGFLVGELCGYSEVDRVAIVPPFYHCFGMVMGNLACTSHGSAMVIPSEGFDPGSALRAVAQERCTSLYGVPTMFIAELDH</sequence>
<organism evidence="4 5">
    <name type="scientific">Saccharopolyspora aridisoli</name>
    <dbReference type="NCBI Taxonomy" id="2530385"/>
    <lineage>
        <taxon>Bacteria</taxon>
        <taxon>Bacillati</taxon>
        <taxon>Actinomycetota</taxon>
        <taxon>Actinomycetes</taxon>
        <taxon>Pseudonocardiales</taxon>
        <taxon>Pseudonocardiaceae</taxon>
        <taxon>Saccharopolyspora</taxon>
    </lineage>
</organism>
<evidence type="ECO:0000256" key="2">
    <source>
        <dbReference type="ARBA" id="ARBA00022598"/>
    </source>
</evidence>
<reference evidence="4 5" key="1">
    <citation type="submission" date="2019-03" db="EMBL/GenBank/DDBJ databases">
        <title>Draft genome sequences of novel Actinobacteria.</title>
        <authorList>
            <person name="Sahin N."/>
            <person name="Ay H."/>
            <person name="Saygin H."/>
        </authorList>
    </citation>
    <scope>NUCLEOTIDE SEQUENCE [LARGE SCALE GENOMIC DNA]</scope>
    <source>
        <strain evidence="4 5">16K404</strain>
    </source>
</reference>
<dbReference type="EMBL" id="SMKV01000023">
    <property type="protein sequence ID" value="TDC90674.1"/>
    <property type="molecule type" value="Genomic_DNA"/>
</dbReference>
<dbReference type="Proteomes" id="UP000294744">
    <property type="component" value="Unassembled WGS sequence"/>
</dbReference>
<gene>
    <name evidence="4" type="ORF">E1161_18050</name>
</gene>
<evidence type="ECO:0000259" key="3">
    <source>
        <dbReference type="Pfam" id="PF00501"/>
    </source>
</evidence>
<dbReference type="PROSITE" id="PS00455">
    <property type="entry name" value="AMP_BINDING"/>
    <property type="match status" value="1"/>
</dbReference>
<feature type="non-terminal residue" evidence="4">
    <location>
        <position position="291"/>
    </location>
</feature>
<dbReference type="InterPro" id="IPR000873">
    <property type="entry name" value="AMP-dep_synth/lig_dom"/>
</dbReference>
<dbReference type="AlphaFoldDB" id="A0A4R4UNE6"/>
<name>A0A4R4UNE6_9PSEU</name>
<evidence type="ECO:0000313" key="5">
    <source>
        <dbReference type="Proteomes" id="UP000294744"/>
    </source>
</evidence>
<evidence type="ECO:0000256" key="1">
    <source>
        <dbReference type="ARBA" id="ARBA00006432"/>
    </source>
</evidence>
<dbReference type="RefSeq" id="WP_165939854.1">
    <property type="nucleotide sequence ID" value="NZ_SMKV01000023.1"/>
</dbReference>
<keyword evidence="2" id="KW-0436">Ligase</keyword>
<feature type="domain" description="AMP-dependent synthetase/ligase" evidence="3">
    <location>
        <begin position="26"/>
        <end position="290"/>
    </location>
</feature>
<dbReference type="GO" id="GO:0006631">
    <property type="term" value="P:fatty acid metabolic process"/>
    <property type="evidence" value="ECO:0007669"/>
    <property type="project" value="TreeGrafter"/>
</dbReference>
<dbReference type="PANTHER" id="PTHR43201">
    <property type="entry name" value="ACYL-COA SYNTHETASE"/>
    <property type="match status" value="1"/>
</dbReference>
<dbReference type="Pfam" id="PF00501">
    <property type="entry name" value="AMP-binding"/>
    <property type="match status" value="1"/>
</dbReference>
<dbReference type="PANTHER" id="PTHR43201:SF5">
    <property type="entry name" value="MEDIUM-CHAIN ACYL-COA LIGASE ACSF2, MITOCHONDRIAL"/>
    <property type="match status" value="1"/>
</dbReference>
<dbReference type="InterPro" id="IPR020845">
    <property type="entry name" value="AMP-binding_CS"/>
</dbReference>
<protein>
    <submittedName>
        <fullName evidence="4">AMP-binding protein</fullName>
    </submittedName>
</protein>
<keyword evidence="5" id="KW-1185">Reference proteome</keyword>
<accession>A0A4R4UNE6</accession>
<dbReference type="GO" id="GO:0031956">
    <property type="term" value="F:medium-chain fatty acid-CoA ligase activity"/>
    <property type="evidence" value="ECO:0007669"/>
    <property type="project" value="TreeGrafter"/>
</dbReference>
<comment type="similarity">
    <text evidence="1">Belongs to the ATP-dependent AMP-binding enzyme family.</text>
</comment>
<comment type="caution">
    <text evidence="4">The sequence shown here is derived from an EMBL/GenBank/DDBJ whole genome shotgun (WGS) entry which is preliminary data.</text>
</comment>
<evidence type="ECO:0000313" key="4">
    <source>
        <dbReference type="EMBL" id="TDC90674.1"/>
    </source>
</evidence>